<keyword evidence="1" id="KW-0732">Signal</keyword>
<organism evidence="3 4">
    <name type="scientific">Panacibacter microcysteis</name>
    <dbReference type="NCBI Taxonomy" id="2793269"/>
    <lineage>
        <taxon>Bacteria</taxon>
        <taxon>Pseudomonadati</taxon>
        <taxon>Bacteroidota</taxon>
        <taxon>Chitinophagia</taxon>
        <taxon>Chitinophagales</taxon>
        <taxon>Chitinophagaceae</taxon>
        <taxon>Panacibacter</taxon>
    </lineage>
</organism>
<evidence type="ECO:0000256" key="1">
    <source>
        <dbReference type="SAM" id="SignalP"/>
    </source>
</evidence>
<evidence type="ECO:0000259" key="2">
    <source>
        <dbReference type="Pfam" id="PF18962"/>
    </source>
</evidence>
<accession>A0A931GWZ1</accession>
<dbReference type="AlphaFoldDB" id="A0A931GWZ1"/>
<evidence type="ECO:0000313" key="4">
    <source>
        <dbReference type="Proteomes" id="UP000628448"/>
    </source>
</evidence>
<keyword evidence="4" id="KW-1185">Reference proteome</keyword>
<dbReference type="Pfam" id="PF18962">
    <property type="entry name" value="Por_Secre_tail"/>
    <property type="match status" value="1"/>
</dbReference>
<dbReference type="RefSeq" id="WP_196991111.1">
    <property type="nucleotide sequence ID" value="NZ_JADWYR010000002.1"/>
</dbReference>
<gene>
    <name evidence="3" type="ORF">I5907_12255</name>
</gene>
<dbReference type="EMBL" id="JADWYR010000002">
    <property type="protein sequence ID" value="MBG9377008.1"/>
    <property type="molecule type" value="Genomic_DNA"/>
</dbReference>
<feature type="domain" description="Secretion system C-terminal sorting" evidence="2">
    <location>
        <begin position="58"/>
        <end position="127"/>
    </location>
</feature>
<protein>
    <submittedName>
        <fullName evidence="3">T9SS type A sorting domain-containing protein</fullName>
    </submittedName>
</protein>
<proteinExistence type="predicted"/>
<sequence length="131" mass="14904">MKKNWLLMALLFACSFVNQLHAQSSEKDSLNITNRLYDDRPLVNPTSNEFSITEGFSIYPYVVKDELKIFGLDPAVKTHITVTAVYGKVIFESRSSGEEAYTANVSRILPGAYYVTIKEKKKTVMLKFLKQ</sequence>
<feature type="signal peptide" evidence="1">
    <location>
        <begin position="1"/>
        <end position="22"/>
    </location>
</feature>
<dbReference type="NCBIfam" id="TIGR04183">
    <property type="entry name" value="Por_Secre_tail"/>
    <property type="match status" value="1"/>
</dbReference>
<evidence type="ECO:0000313" key="3">
    <source>
        <dbReference type="EMBL" id="MBG9377008.1"/>
    </source>
</evidence>
<dbReference type="Proteomes" id="UP000628448">
    <property type="component" value="Unassembled WGS sequence"/>
</dbReference>
<feature type="chain" id="PRO_5037273928" evidence="1">
    <location>
        <begin position="23"/>
        <end position="131"/>
    </location>
</feature>
<dbReference type="InterPro" id="IPR026444">
    <property type="entry name" value="Secre_tail"/>
</dbReference>
<reference evidence="3" key="1">
    <citation type="submission" date="2020-11" db="EMBL/GenBank/DDBJ databases">
        <title>Bacterial whole genome sequence for Panacibacter sp. DH6.</title>
        <authorList>
            <person name="Le V."/>
            <person name="Ko S."/>
            <person name="Ahn C.-Y."/>
            <person name="Oh H.-M."/>
        </authorList>
    </citation>
    <scope>NUCLEOTIDE SEQUENCE</scope>
    <source>
        <strain evidence="3">DH6</strain>
    </source>
</reference>
<name>A0A931GWZ1_9BACT</name>
<comment type="caution">
    <text evidence="3">The sequence shown here is derived from an EMBL/GenBank/DDBJ whole genome shotgun (WGS) entry which is preliminary data.</text>
</comment>